<feature type="compositionally biased region" description="Gly residues" evidence="1">
    <location>
        <begin position="369"/>
        <end position="381"/>
    </location>
</feature>
<proteinExistence type="predicted"/>
<dbReference type="Proteomes" id="UP001432292">
    <property type="component" value="Chromosome"/>
</dbReference>
<sequence>MEELTYDPVLDSQTVPRWRLLNPLRPPAPGRALVLVPDSGVALTVHPGEEIPDARFGTYQSVFTVDLTEHRLVLEIALLSRDATFSFRSRVDVVCRVADPAEVVARGIRDMSGALYGHLRRMLRQVSRDYDIGEFHEAEEALNRAVRDVTGDSAVRLRNIHVELLVDEDEIAASGREFRDVVRETRLDGMRRKRHLDMIRDDGVEGIIAEIMEREGPRAALAWIEKGEAEKREARLQAMRMVLERGDAHREPFEQTELERAVVEDVLGDGEGPFGGVRRGRFRGALAAGTRSEPPEPERPAEDEESPSRGALRGEVVPPRRDSAPPEDEPVPPRRTAYESAARPSSGSAPSDSAAARRVSRVRGTAKRPGGGTGRSGGERR</sequence>
<dbReference type="GeneID" id="96639018"/>
<dbReference type="AlphaFoldDB" id="A0A640S0A9"/>
<accession>A0A640S0A9</accession>
<evidence type="ECO:0000313" key="4">
    <source>
        <dbReference type="Proteomes" id="UP000435837"/>
    </source>
</evidence>
<reference evidence="3" key="2">
    <citation type="submission" date="2022-10" db="EMBL/GenBank/DDBJ databases">
        <title>The complete genomes of actinobacterial strains from the NBC collection.</title>
        <authorList>
            <person name="Joergensen T.S."/>
            <person name="Alvarez Arevalo M."/>
            <person name="Sterndorff E.B."/>
            <person name="Faurdal D."/>
            <person name="Vuksanovic O."/>
            <person name="Mourched A.-S."/>
            <person name="Charusanti P."/>
            <person name="Shaw S."/>
            <person name="Blin K."/>
            <person name="Weber T."/>
        </authorList>
    </citation>
    <scope>NUCLEOTIDE SEQUENCE</scope>
    <source>
        <strain evidence="3">NBC_01256</strain>
    </source>
</reference>
<evidence type="ECO:0000313" key="2">
    <source>
        <dbReference type="EMBL" id="GFE03821.1"/>
    </source>
</evidence>
<name>A0A640S0A9_9ACTN</name>
<evidence type="ECO:0000313" key="3">
    <source>
        <dbReference type="EMBL" id="WUS22360.1"/>
    </source>
</evidence>
<dbReference type="OrthoDB" id="3629585at2"/>
<keyword evidence="5" id="KW-1185">Reference proteome</keyword>
<organism evidence="2 4">
    <name type="scientific">Streptomyces caniferus</name>
    <dbReference type="NCBI Taxonomy" id="285557"/>
    <lineage>
        <taxon>Bacteria</taxon>
        <taxon>Bacillati</taxon>
        <taxon>Actinomycetota</taxon>
        <taxon>Actinomycetes</taxon>
        <taxon>Kitasatosporales</taxon>
        <taxon>Streptomycetaceae</taxon>
        <taxon>Streptomyces</taxon>
    </lineage>
</organism>
<evidence type="ECO:0000313" key="5">
    <source>
        <dbReference type="Proteomes" id="UP001432292"/>
    </source>
</evidence>
<dbReference type="EMBL" id="CP108473">
    <property type="protein sequence ID" value="WUS22360.1"/>
    <property type="molecule type" value="Genomic_DNA"/>
</dbReference>
<dbReference type="Proteomes" id="UP000435837">
    <property type="component" value="Unassembled WGS sequence"/>
</dbReference>
<dbReference type="EMBL" id="BLIN01000001">
    <property type="protein sequence ID" value="GFE03821.1"/>
    <property type="molecule type" value="Genomic_DNA"/>
</dbReference>
<evidence type="ECO:0008006" key="6">
    <source>
        <dbReference type="Google" id="ProtNLM"/>
    </source>
</evidence>
<protein>
    <recommendedName>
        <fullName evidence="6">Band 7 domain-containing protein</fullName>
    </recommendedName>
</protein>
<feature type="compositionally biased region" description="Low complexity" evidence="1">
    <location>
        <begin position="340"/>
        <end position="357"/>
    </location>
</feature>
<feature type="region of interest" description="Disordered" evidence="1">
    <location>
        <begin position="286"/>
        <end position="381"/>
    </location>
</feature>
<dbReference type="RefSeq" id="WP_159468869.1">
    <property type="nucleotide sequence ID" value="NZ_BAAATH010000014.1"/>
</dbReference>
<reference evidence="2 4" key="1">
    <citation type="submission" date="2019-12" db="EMBL/GenBank/DDBJ databases">
        <title>Whole genome shotgun sequence of Streptomyces caniferus NBRC 15389.</title>
        <authorList>
            <person name="Ichikawa N."/>
            <person name="Kimura A."/>
            <person name="Kitahashi Y."/>
            <person name="Komaki H."/>
            <person name="Tamura T."/>
        </authorList>
    </citation>
    <scope>NUCLEOTIDE SEQUENCE [LARGE SCALE GENOMIC DNA]</scope>
    <source>
        <strain evidence="2 4">NBRC 15389</strain>
    </source>
</reference>
<gene>
    <name evidence="3" type="ORF">OG727_08765</name>
    <name evidence="2" type="ORF">Scani_00890</name>
</gene>
<evidence type="ECO:0000256" key="1">
    <source>
        <dbReference type="SAM" id="MobiDB-lite"/>
    </source>
</evidence>